<dbReference type="CDD" id="cd06223">
    <property type="entry name" value="PRTases_typeI"/>
    <property type="match status" value="1"/>
</dbReference>
<dbReference type="OrthoDB" id="9802824at2"/>
<dbReference type="GO" id="GO:0006178">
    <property type="term" value="P:guanine salvage"/>
    <property type="evidence" value="ECO:0007669"/>
    <property type="project" value="TreeGrafter"/>
</dbReference>
<feature type="domain" description="Phosphoribosyltransferase" evidence="3">
    <location>
        <begin position="16"/>
        <end position="166"/>
    </location>
</feature>
<dbReference type="EMBL" id="OMOD01000046">
    <property type="protein sequence ID" value="SPF35176.1"/>
    <property type="molecule type" value="Genomic_DNA"/>
</dbReference>
<evidence type="ECO:0000256" key="2">
    <source>
        <dbReference type="ARBA" id="ARBA00049402"/>
    </source>
</evidence>
<protein>
    <submittedName>
        <fullName evidence="4">Phosphoribosyltransferase</fullName>
    </submittedName>
</protein>
<dbReference type="InterPro" id="IPR000836">
    <property type="entry name" value="PRTase_dom"/>
</dbReference>
<dbReference type="GO" id="GO:0032263">
    <property type="term" value="P:GMP salvage"/>
    <property type="evidence" value="ECO:0007669"/>
    <property type="project" value="TreeGrafter"/>
</dbReference>
<dbReference type="PANTHER" id="PTHR43340:SF1">
    <property type="entry name" value="HYPOXANTHINE PHOSPHORIBOSYLTRANSFERASE"/>
    <property type="match status" value="1"/>
</dbReference>
<gene>
    <name evidence="4" type="ORF">SBA1_140067</name>
</gene>
<dbReference type="Pfam" id="PF00156">
    <property type="entry name" value="Pribosyltran"/>
    <property type="match status" value="1"/>
</dbReference>
<evidence type="ECO:0000256" key="1">
    <source>
        <dbReference type="ARBA" id="ARBA00048811"/>
    </source>
</evidence>
<name>A0A2U3K6A7_9BACT</name>
<evidence type="ECO:0000313" key="5">
    <source>
        <dbReference type="Proteomes" id="UP000238701"/>
    </source>
</evidence>
<keyword evidence="4" id="KW-0808">Transferase</keyword>
<dbReference type="GO" id="GO:0004422">
    <property type="term" value="F:hypoxanthine phosphoribosyltransferase activity"/>
    <property type="evidence" value="ECO:0007669"/>
    <property type="project" value="TreeGrafter"/>
</dbReference>
<comment type="catalytic activity">
    <reaction evidence="2">
        <text>IMP + diphosphate = hypoxanthine + 5-phospho-alpha-D-ribose 1-diphosphate</text>
        <dbReference type="Rhea" id="RHEA:17973"/>
        <dbReference type="ChEBI" id="CHEBI:17368"/>
        <dbReference type="ChEBI" id="CHEBI:33019"/>
        <dbReference type="ChEBI" id="CHEBI:58017"/>
        <dbReference type="ChEBI" id="CHEBI:58053"/>
        <dbReference type="EC" id="2.4.2.8"/>
    </reaction>
    <physiologicalReaction direction="right-to-left" evidence="2">
        <dbReference type="Rhea" id="RHEA:17975"/>
    </physiologicalReaction>
</comment>
<dbReference type="InterPro" id="IPR050408">
    <property type="entry name" value="HGPRT"/>
</dbReference>
<dbReference type="GO" id="GO:0046100">
    <property type="term" value="P:hypoxanthine metabolic process"/>
    <property type="evidence" value="ECO:0007669"/>
    <property type="project" value="TreeGrafter"/>
</dbReference>
<dbReference type="Gene3D" id="3.40.50.2020">
    <property type="match status" value="1"/>
</dbReference>
<evidence type="ECO:0000313" key="4">
    <source>
        <dbReference type="EMBL" id="SPF35176.1"/>
    </source>
</evidence>
<keyword evidence="4" id="KW-0328">Glycosyltransferase</keyword>
<reference evidence="5" key="1">
    <citation type="submission" date="2018-02" db="EMBL/GenBank/DDBJ databases">
        <authorList>
            <person name="Hausmann B."/>
        </authorList>
    </citation>
    <scope>NUCLEOTIDE SEQUENCE [LARGE SCALE GENOMIC DNA]</scope>
    <source>
        <strain evidence="5">Peat soil MAG SbA1</strain>
    </source>
</reference>
<proteinExistence type="predicted"/>
<dbReference type="GO" id="GO:0032264">
    <property type="term" value="P:IMP salvage"/>
    <property type="evidence" value="ECO:0007669"/>
    <property type="project" value="TreeGrafter"/>
</dbReference>
<dbReference type="AlphaFoldDB" id="A0A2U3K6A7"/>
<organism evidence="4 5">
    <name type="scientific">Candidatus Sulfotelmatobacter kueseliae</name>
    <dbReference type="NCBI Taxonomy" id="2042962"/>
    <lineage>
        <taxon>Bacteria</taxon>
        <taxon>Pseudomonadati</taxon>
        <taxon>Acidobacteriota</taxon>
        <taxon>Terriglobia</taxon>
        <taxon>Terriglobales</taxon>
        <taxon>Candidatus Korobacteraceae</taxon>
        <taxon>Candidatus Sulfotelmatobacter</taxon>
    </lineage>
</organism>
<dbReference type="InterPro" id="IPR029057">
    <property type="entry name" value="PRTase-like"/>
</dbReference>
<sequence length="189" mass="20878">MSGARVEPLRQVITTEQIQKRVKELGRQISDDYKGQTAGNQAVQVLAVLENAFMFLADLVRVLEVPIVCQFIKPKYRRTKDGSANEVMEIFFSHEPDIRGQHILLVEGLVHSGVTSEFLMADLRARGAASVKLVTLLDRQAARRVSLQPDYFGFLVDETFLVGYGLGAVEQTSRNLPYVAAASLSGPVT</sequence>
<dbReference type="GO" id="GO:0005829">
    <property type="term" value="C:cytosol"/>
    <property type="evidence" value="ECO:0007669"/>
    <property type="project" value="TreeGrafter"/>
</dbReference>
<dbReference type="GO" id="GO:0000287">
    <property type="term" value="F:magnesium ion binding"/>
    <property type="evidence" value="ECO:0007669"/>
    <property type="project" value="TreeGrafter"/>
</dbReference>
<dbReference type="Proteomes" id="UP000238701">
    <property type="component" value="Unassembled WGS sequence"/>
</dbReference>
<dbReference type="SUPFAM" id="SSF53271">
    <property type="entry name" value="PRTase-like"/>
    <property type="match status" value="1"/>
</dbReference>
<dbReference type="PANTHER" id="PTHR43340">
    <property type="entry name" value="HYPOXANTHINE-GUANINE PHOSPHORIBOSYLTRANSFERASE"/>
    <property type="match status" value="1"/>
</dbReference>
<comment type="catalytic activity">
    <reaction evidence="1">
        <text>GMP + diphosphate = guanine + 5-phospho-alpha-D-ribose 1-diphosphate</text>
        <dbReference type="Rhea" id="RHEA:25424"/>
        <dbReference type="ChEBI" id="CHEBI:16235"/>
        <dbReference type="ChEBI" id="CHEBI:33019"/>
        <dbReference type="ChEBI" id="CHEBI:58017"/>
        <dbReference type="ChEBI" id="CHEBI:58115"/>
        <dbReference type="EC" id="2.4.2.8"/>
    </reaction>
    <physiologicalReaction direction="right-to-left" evidence="1">
        <dbReference type="Rhea" id="RHEA:25426"/>
    </physiologicalReaction>
</comment>
<evidence type="ECO:0000259" key="3">
    <source>
        <dbReference type="Pfam" id="PF00156"/>
    </source>
</evidence>
<accession>A0A2U3K6A7</accession>